<sequence>MKNKQVYLLRASFTVLIFVLLGYIVKFYPDVIEGFDRSVQSAIRGNLPDPLTSFFKTITILGNPVVQILLIALLFVLFLWKKWYAEAGFIVSSGAVAGLFILTLKNLYQRPRPELSQLVEAHGYSFPSGHSLCLMMIFGSLIIIAHQRIQAQNSRRLVETVLGLLILLVGFSRIYLGVHYPTDVLAGFVLGYGMINLIYPFYNQKRFEWRFQSKQR</sequence>
<feature type="transmembrane region" description="Helical" evidence="1">
    <location>
        <begin position="124"/>
        <end position="145"/>
    </location>
</feature>
<feature type="transmembrane region" description="Helical" evidence="1">
    <location>
        <begin position="87"/>
        <end position="104"/>
    </location>
</feature>
<protein>
    <submittedName>
        <fullName evidence="3">Phosphatase PAP2 family protein</fullName>
    </submittedName>
</protein>
<dbReference type="PANTHER" id="PTHR14969">
    <property type="entry name" value="SPHINGOSINE-1-PHOSPHATE PHOSPHOHYDROLASE"/>
    <property type="match status" value="1"/>
</dbReference>
<dbReference type="Proteomes" id="UP001595901">
    <property type="component" value="Unassembled WGS sequence"/>
</dbReference>
<dbReference type="CDD" id="cd03392">
    <property type="entry name" value="PAP2_like_2"/>
    <property type="match status" value="1"/>
</dbReference>
<keyword evidence="1" id="KW-0472">Membrane</keyword>
<evidence type="ECO:0000256" key="1">
    <source>
        <dbReference type="SAM" id="Phobius"/>
    </source>
</evidence>
<organism evidence="3 4">
    <name type="scientific">Streptococcus dentapri</name>
    <dbReference type="NCBI Taxonomy" id="573564"/>
    <lineage>
        <taxon>Bacteria</taxon>
        <taxon>Bacillati</taxon>
        <taxon>Bacillota</taxon>
        <taxon>Bacilli</taxon>
        <taxon>Lactobacillales</taxon>
        <taxon>Streptococcaceae</taxon>
        <taxon>Streptococcus</taxon>
    </lineage>
</organism>
<feature type="transmembrane region" description="Helical" evidence="1">
    <location>
        <begin position="7"/>
        <end position="25"/>
    </location>
</feature>
<feature type="transmembrane region" description="Helical" evidence="1">
    <location>
        <begin position="58"/>
        <end position="80"/>
    </location>
</feature>
<evidence type="ECO:0000259" key="2">
    <source>
        <dbReference type="SMART" id="SM00014"/>
    </source>
</evidence>
<dbReference type="SUPFAM" id="SSF48317">
    <property type="entry name" value="Acid phosphatase/Vanadium-dependent haloperoxidase"/>
    <property type="match status" value="1"/>
</dbReference>
<proteinExistence type="predicted"/>
<dbReference type="EMBL" id="JBHSAC010000009">
    <property type="protein sequence ID" value="MFC3931368.1"/>
    <property type="molecule type" value="Genomic_DNA"/>
</dbReference>
<keyword evidence="1" id="KW-0812">Transmembrane</keyword>
<dbReference type="SMART" id="SM00014">
    <property type="entry name" value="acidPPc"/>
    <property type="match status" value="1"/>
</dbReference>
<dbReference type="PANTHER" id="PTHR14969:SF13">
    <property type="entry name" value="AT30094P"/>
    <property type="match status" value="1"/>
</dbReference>
<name>A0ABV8CYM9_9STRE</name>
<feature type="domain" description="Phosphatidic acid phosphatase type 2/haloperoxidase" evidence="2">
    <location>
        <begin position="87"/>
        <end position="199"/>
    </location>
</feature>
<dbReference type="Pfam" id="PF01569">
    <property type="entry name" value="PAP2"/>
    <property type="match status" value="1"/>
</dbReference>
<dbReference type="RefSeq" id="WP_380429293.1">
    <property type="nucleotide sequence ID" value="NZ_JBHSAC010000009.1"/>
</dbReference>
<evidence type="ECO:0000313" key="4">
    <source>
        <dbReference type="Proteomes" id="UP001595901"/>
    </source>
</evidence>
<accession>A0ABV8CYM9</accession>
<dbReference type="Gene3D" id="1.20.144.10">
    <property type="entry name" value="Phosphatidic acid phosphatase type 2/haloperoxidase"/>
    <property type="match status" value="2"/>
</dbReference>
<reference evidence="4" key="1">
    <citation type="journal article" date="2019" name="Int. J. Syst. Evol. Microbiol.">
        <title>The Global Catalogue of Microorganisms (GCM) 10K type strain sequencing project: providing services to taxonomists for standard genome sequencing and annotation.</title>
        <authorList>
            <consortium name="The Broad Institute Genomics Platform"/>
            <consortium name="The Broad Institute Genome Sequencing Center for Infectious Disease"/>
            <person name="Wu L."/>
            <person name="Ma J."/>
        </authorList>
    </citation>
    <scope>NUCLEOTIDE SEQUENCE [LARGE SCALE GENOMIC DNA]</scope>
    <source>
        <strain evidence="4">CCUG 58728</strain>
    </source>
</reference>
<comment type="caution">
    <text evidence="3">The sequence shown here is derived from an EMBL/GenBank/DDBJ whole genome shotgun (WGS) entry which is preliminary data.</text>
</comment>
<dbReference type="InterPro" id="IPR000326">
    <property type="entry name" value="PAP2/HPO"/>
</dbReference>
<dbReference type="InterPro" id="IPR036938">
    <property type="entry name" value="PAP2/HPO_sf"/>
</dbReference>
<keyword evidence="1" id="KW-1133">Transmembrane helix</keyword>
<gene>
    <name evidence="3" type="ORF">ACFOSE_00940</name>
</gene>
<keyword evidence="4" id="KW-1185">Reference proteome</keyword>
<feature type="transmembrane region" description="Helical" evidence="1">
    <location>
        <begin position="184"/>
        <end position="202"/>
    </location>
</feature>
<evidence type="ECO:0000313" key="3">
    <source>
        <dbReference type="EMBL" id="MFC3931368.1"/>
    </source>
</evidence>
<feature type="transmembrane region" description="Helical" evidence="1">
    <location>
        <begin position="157"/>
        <end position="178"/>
    </location>
</feature>